<comment type="caution">
    <text evidence="2">The sequence shown here is derived from an EMBL/GenBank/DDBJ whole genome shotgun (WGS) entry which is preliminary data.</text>
</comment>
<dbReference type="EMBL" id="JBCITK010000001">
    <property type="protein sequence ID" value="MEN0643607.1"/>
    <property type="molecule type" value="Genomic_DNA"/>
</dbReference>
<dbReference type="SUPFAM" id="SSF51735">
    <property type="entry name" value="NAD(P)-binding Rossmann-fold domains"/>
    <property type="match status" value="1"/>
</dbReference>
<dbReference type="Gene3D" id="3.40.50.720">
    <property type="entry name" value="NAD(P)-binding Rossmann-like Domain"/>
    <property type="match status" value="1"/>
</dbReference>
<evidence type="ECO:0000256" key="1">
    <source>
        <dbReference type="ARBA" id="ARBA00006484"/>
    </source>
</evidence>
<organism evidence="2 3">
    <name type="scientific">Alkalicoccobacillus gibsonii</name>
    <dbReference type="NCBI Taxonomy" id="79881"/>
    <lineage>
        <taxon>Bacteria</taxon>
        <taxon>Bacillati</taxon>
        <taxon>Bacillota</taxon>
        <taxon>Bacilli</taxon>
        <taxon>Bacillales</taxon>
        <taxon>Bacillaceae</taxon>
        <taxon>Alkalicoccobacillus</taxon>
    </lineage>
</organism>
<proteinExistence type="inferred from homology"/>
<protein>
    <submittedName>
        <fullName evidence="2">SDR family NAD(P)-dependent oxidoreductase</fullName>
    </submittedName>
</protein>
<accession>A0ABU9VIZ4</accession>
<dbReference type="Pfam" id="PF13561">
    <property type="entry name" value="adh_short_C2"/>
    <property type="match status" value="1"/>
</dbReference>
<keyword evidence="3" id="KW-1185">Reference proteome</keyword>
<dbReference type="RefSeq" id="WP_343130505.1">
    <property type="nucleotide sequence ID" value="NZ_JBCITK010000001.1"/>
</dbReference>
<evidence type="ECO:0000313" key="2">
    <source>
        <dbReference type="EMBL" id="MEN0643607.1"/>
    </source>
</evidence>
<dbReference type="Proteomes" id="UP001418796">
    <property type="component" value="Unassembled WGS sequence"/>
</dbReference>
<name>A0ABU9VIZ4_9BACI</name>
<reference evidence="2 3" key="1">
    <citation type="submission" date="2024-03" db="EMBL/GenBank/DDBJ databases">
        <title>Bacilli Hybrid Assemblies.</title>
        <authorList>
            <person name="Kovac J."/>
        </authorList>
    </citation>
    <scope>NUCLEOTIDE SEQUENCE [LARGE SCALE GENOMIC DNA]</scope>
    <source>
        <strain evidence="2 3">FSL R7-0666</strain>
    </source>
</reference>
<dbReference type="PRINTS" id="PR00080">
    <property type="entry name" value="SDRFAMILY"/>
</dbReference>
<gene>
    <name evidence="2" type="ORF">MKY91_10665</name>
</gene>
<dbReference type="CDD" id="cd05233">
    <property type="entry name" value="SDR_c"/>
    <property type="match status" value="1"/>
</dbReference>
<dbReference type="InterPro" id="IPR036291">
    <property type="entry name" value="NAD(P)-bd_dom_sf"/>
</dbReference>
<dbReference type="PANTHER" id="PTHR42760">
    <property type="entry name" value="SHORT-CHAIN DEHYDROGENASES/REDUCTASES FAMILY MEMBER"/>
    <property type="match status" value="1"/>
</dbReference>
<comment type="similarity">
    <text evidence="1">Belongs to the short-chain dehydrogenases/reductases (SDR) family.</text>
</comment>
<dbReference type="PRINTS" id="PR00081">
    <property type="entry name" value="GDHRDH"/>
</dbReference>
<sequence length="260" mass="27434">MAKQDKSIAIVTGGGSGIGKQSAIQLAKQGYSVAIFEVEEDSASETVKEIQALGAEAMFVKVDVQKEDDIQTAFSKVASSWDGSIKAVLANAGVNGVFQAIEHMKVEDWDATQATNLRSTFLTVKHAIPYLKEAGGGSIVITSSINGNRKFSGAGMSAYSASKAGQVAFMKMAAVELGQYNIRVNAICPGAIETNIGENTHIQKEVDDIRIPVEYPKGEIPLGGHGKPDQVASVVGFLSSEHSDHVSGMELYVDGAQSLL</sequence>
<dbReference type="InterPro" id="IPR002347">
    <property type="entry name" value="SDR_fam"/>
</dbReference>
<dbReference type="NCBIfam" id="NF004203">
    <property type="entry name" value="PRK05653.2-4"/>
    <property type="match status" value="1"/>
</dbReference>
<evidence type="ECO:0000313" key="3">
    <source>
        <dbReference type="Proteomes" id="UP001418796"/>
    </source>
</evidence>